<evidence type="ECO:0000313" key="4">
    <source>
        <dbReference type="Proteomes" id="UP000451471"/>
    </source>
</evidence>
<dbReference type="Pfam" id="PF00248">
    <property type="entry name" value="Aldo_ket_red"/>
    <property type="match status" value="1"/>
</dbReference>
<reference evidence="3 4" key="1">
    <citation type="submission" date="2019-12" db="EMBL/GenBank/DDBJ databases">
        <title>Halocatena pleomorpha gen. nov. sp. nov., an extremely halophilic archaeon of family Halobacteriaceae isolated from saltpan soil.</title>
        <authorList>
            <person name="Pal Y."/>
            <person name="Verma A."/>
            <person name="Krishnamurthi S."/>
            <person name="Kumar P."/>
        </authorList>
    </citation>
    <scope>NUCLEOTIDE SEQUENCE [LARGE SCALE GENOMIC DNA]</scope>
    <source>
        <strain evidence="3 4">JCM 16495</strain>
    </source>
</reference>
<dbReference type="GO" id="GO:0016491">
    <property type="term" value="F:oxidoreductase activity"/>
    <property type="evidence" value="ECO:0007669"/>
    <property type="project" value="UniProtKB-KW"/>
</dbReference>
<name>A0A6B0GR74_9EURY</name>
<dbReference type="CDD" id="cd19081">
    <property type="entry name" value="AKR_AKR9C1"/>
    <property type="match status" value="1"/>
</dbReference>
<evidence type="ECO:0000259" key="2">
    <source>
        <dbReference type="Pfam" id="PF00248"/>
    </source>
</evidence>
<dbReference type="OrthoDB" id="7236at2157"/>
<dbReference type="PANTHER" id="PTHR43364">
    <property type="entry name" value="NADH-SPECIFIC METHYLGLYOXAL REDUCTASE-RELATED"/>
    <property type="match status" value="1"/>
</dbReference>
<evidence type="ECO:0000256" key="1">
    <source>
        <dbReference type="ARBA" id="ARBA00023002"/>
    </source>
</evidence>
<dbReference type="FunFam" id="3.20.20.100:FF:000004">
    <property type="entry name" value="Oxidoreductase, aldo/keto reductase"/>
    <property type="match status" value="1"/>
</dbReference>
<evidence type="ECO:0000313" key="3">
    <source>
        <dbReference type="EMBL" id="MWG34178.1"/>
    </source>
</evidence>
<dbReference type="InterPro" id="IPR023210">
    <property type="entry name" value="NADP_OxRdtase_dom"/>
</dbReference>
<dbReference type="SUPFAM" id="SSF51430">
    <property type="entry name" value="NAD(P)-linked oxidoreductase"/>
    <property type="match status" value="1"/>
</dbReference>
<dbReference type="InterPro" id="IPR036812">
    <property type="entry name" value="NAD(P)_OxRdtase_dom_sf"/>
</dbReference>
<accession>A0A6B0GR74</accession>
<dbReference type="RefSeq" id="WP_158203896.1">
    <property type="nucleotide sequence ID" value="NZ_WSZK01000015.1"/>
</dbReference>
<organism evidence="3 4">
    <name type="scientific">Halomarina oriensis</name>
    <dbReference type="NCBI Taxonomy" id="671145"/>
    <lineage>
        <taxon>Archaea</taxon>
        <taxon>Methanobacteriati</taxon>
        <taxon>Methanobacteriota</taxon>
        <taxon>Stenosarchaea group</taxon>
        <taxon>Halobacteria</taxon>
        <taxon>Halobacteriales</taxon>
        <taxon>Natronomonadaceae</taxon>
        <taxon>Halomarina</taxon>
    </lineage>
</organism>
<keyword evidence="4" id="KW-1185">Reference proteome</keyword>
<dbReference type="Proteomes" id="UP000451471">
    <property type="component" value="Unassembled WGS sequence"/>
</dbReference>
<comment type="caution">
    <text evidence="3">The sequence shown here is derived from an EMBL/GenBank/DDBJ whole genome shotgun (WGS) entry which is preliminary data.</text>
</comment>
<dbReference type="AlphaFoldDB" id="A0A6B0GR74"/>
<dbReference type="Gene3D" id="3.20.20.100">
    <property type="entry name" value="NADP-dependent oxidoreductase domain"/>
    <property type="match status" value="1"/>
</dbReference>
<proteinExistence type="predicted"/>
<dbReference type="EMBL" id="WSZK01000015">
    <property type="protein sequence ID" value="MWG34178.1"/>
    <property type="molecule type" value="Genomic_DNA"/>
</dbReference>
<keyword evidence="1" id="KW-0560">Oxidoreductase</keyword>
<gene>
    <name evidence="3" type="ORF">GQS65_06675</name>
</gene>
<dbReference type="GO" id="GO:0005829">
    <property type="term" value="C:cytosol"/>
    <property type="evidence" value="ECO:0007669"/>
    <property type="project" value="UniProtKB-ARBA"/>
</dbReference>
<sequence length="329" mass="37090">MELDTVPLGRTGTSVSSIPFGTWRFGRETDAGSVEVDKDQAFTLLDAYAEHGGNFIDTADMYGDGLSEEWIGDWLATRDREDFVVASKVFWPTREDDPNGRGIGRKHLRRQIRLICQRLGTDYVDLLYCHRFDDRTPPEEFMRTLDGFVDDGRVNYLGASTFEPNAWEVARANEIADRRGYEPFTVAQPRYNLANREIEYDYVDMCEAYDVGICPWSPLAGGFLTGKYSRQADLPEGTRGAESSQFADRYLTEENFAVLDVVRAVAEEVDATPAQVSLAYLQRHPQVTAPIVGARTVEQLEENLAADDVSLSDDQFRRLADSKTVSFME</sequence>
<protein>
    <submittedName>
        <fullName evidence="3">Aldo/keto reductase</fullName>
    </submittedName>
</protein>
<feature type="domain" description="NADP-dependent oxidoreductase" evidence="2">
    <location>
        <begin position="18"/>
        <end position="320"/>
    </location>
</feature>
<dbReference type="PANTHER" id="PTHR43364:SF4">
    <property type="entry name" value="NAD(P)-LINKED OXIDOREDUCTASE SUPERFAMILY PROTEIN"/>
    <property type="match status" value="1"/>
</dbReference>
<dbReference type="InterPro" id="IPR050523">
    <property type="entry name" value="AKR_Detox_Biosynth"/>
</dbReference>